<evidence type="ECO:0000256" key="5">
    <source>
        <dbReference type="ARBA" id="ARBA00023235"/>
    </source>
</evidence>
<keyword evidence="4 6" id="KW-0697">Rotamase</keyword>
<reference evidence="8 9" key="1">
    <citation type="submission" date="2019-11" db="EMBL/GenBank/DDBJ databases">
        <title>Novel species isolated from a subtropical stream in China.</title>
        <authorList>
            <person name="Lu H."/>
        </authorList>
    </citation>
    <scope>NUCLEOTIDE SEQUENCE [LARGE SCALE GENOMIC DNA]</scope>
    <source>
        <strain evidence="8 9">FT80W</strain>
    </source>
</reference>
<dbReference type="PROSITE" id="PS01096">
    <property type="entry name" value="PPIC_PPIASE_1"/>
    <property type="match status" value="1"/>
</dbReference>
<name>A0A6I2L9Y3_9BURK</name>
<dbReference type="InterPro" id="IPR050245">
    <property type="entry name" value="PrsA_foldase"/>
</dbReference>
<evidence type="ECO:0000313" key="8">
    <source>
        <dbReference type="EMBL" id="MRW93526.1"/>
    </source>
</evidence>
<dbReference type="PROSITE" id="PS50198">
    <property type="entry name" value="PPIC_PPIASE_2"/>
    <property type="match status" value="1"/>
</dbReference>
<evidence type="ECO:0000256" key="4">
    <source>
        <dbReference type="ARBA" id="ARBA00023110"/>
    </source>
</evidence>
<comment type="catalytic activity">
    <reaction evidence="1">
        <text>[protein]-peptidylproline (omega=180) = [protein]-peptidylproline (omega=0)</text>
        <dbReference type="Rhea" id="RHEA:16237"/>
        <dbReference type="Rhea" id="RHEA-COMP:10747"/>
        <dbReference type="Rhea" id="RHEA-COMP:10748"/>
        <dbReference type="ChEBI" id="CHEBI:83833"/>
        <dbReference type="ChEBI" id="CHEBI:83834"/>
        <dbReference type="EC" id="5.2.1.8"/>
    </reaction>
</comment>
<evidence type="ECO:0000313" key="9">
    <source>
        <dbReference type="Proteomes" id="UP000433309"/>
    </source>
</evidence>
<evidence type="ECO:0000256" key="6">
    <source>
        <dbReference type="PROSITE-ProRule" id="PRU00278"/>
    </source>
</evidence>
<comment type="similarity">
    <text evidence="2">Belongs to the PpiC/parvulin rotamase family.</text>
</comment>
<dbReference type="Pfam" id="PF00639">
    <property type="entry name" value="Rotamase"/>
    <property type="match status" value="1"/>
</dbReference>
<dbReference type="SUPFAM" id="SSF54534">
    <property type="entry name" value="FKBP-like"/>
    <property type="match status" value="1"/>
</dbReference>
<protein>
    <recommendedName>
        <fullName evidence="3">peptidylprolyl isomerase</fullName>
        <ecNumber evidence="3">5.2.1.8</ecNumber>
    </recommendedName>
</protein>
<dbReference type="Gene3D" id="3.10.50.40">
    <property type="match status" value="1"/>
</dbReference>
<dbReference type="EC" id="5.2.1.8" evidence="3"/>
<accession>A0A6I2L9Y3</accession>
<keyword evidence="9" id="KW-1185">Reference proteome</keyword>
<evidence type="ECO:0000256" key="3">
    <source>
        <dbReference type="ARBA" id="ARBA00013194"/>
    </source>
</evidence>
<keyword evidence="5 6" id="KW-0413">Isomerase</keyword>
<evidence type="ECO:0000256" key="1">
    <source>
        <dbReference type="ARBA" id="ARBA00000971"/>
    </source>
</evidence>
<dbReference type="PANTHER" id="PTHR47245:SF2">
    <property type="entry name" value="PEPTIDYL-PROLYL CIS-TRANS ISOMERASE HP_0175-RELATED"/>
    <property type="match status" value="1"/>
</dbReference>
<feature type="domain" description="PpiC" evidence="7">
    <location>
        <begin position="92"/>
        <end position="192"/>
    </location>
</feature>
<gene>
    <name evidence="8" type="ORF">GJ699_26395</name>
</gene>
<dbReference type="Proteomes" id="UP000433309">
    <property type="component" value="Unassembled WGS sequence"/>
</dbReference>
<evidence type="ECO:0000256" key="2">
    <source>
        <dbReference type="ARBA" id="ARBA00007656"/>
    </source>
</evidence>
<dbReference type="InterPro" id="IPR000297">
    <property type="entry name" value="PPIase_PpiC"/>
</dbReference>
<dbReference type="RefSeq" id="WP_154382012.1">
    <property type="nucleotide sequence ID" value="NZ_WKJK01000017.1"/>
</dbReference>
<dbReference type="EMBL" id="WKJK01000017">
    <property type="protein sequence ID" value="MRW93526.1"/>
    <property type="molecule type" value="Genomic_DNA"/>
</dbReference>
<dbReference type="PANTHER" id="PTHR47245">
    <property type="entry name" value="PEPTIDYLPROLYL ISOMERASE"/>
    <property type="match status" value="1"/>
</dbReference>
<evidence type="ECO:0000259" key="7">
    <source>
        <dbReference type="PROSITE" id="PS50198"/>
    </source>
</evidence>
<dbReference type="GO" id="GO:0003755">
    <property type="term" value="F:peptidyl-prolyl cis-trans isomerase activity"/>
    <property type="evidence" value="ECO:0007669"/>
    <property type="project" value="UniProtKB-KW"/>
</dbReference>
<dbReference type="InterPro" id="IPR046357">
    <property type="entry name" value="PPIase_dom_sf"/>
</dbReference>
<comment type="caution">
    <text evidence="8">The sequence shown here is derived from an EMBL/GenBank/DDBJ whole genome shotgun (WGS) entry which is preliminary data.</text>
</comment>
<proteinExistence type="inferred from homology"/>
<dbReference type="InterPro" id="IPR023058">
    <property type="entry name" value="PPIase_PpiC_CS"/>
</dbReference>
<sequence length="248" mass="27408">MGIAVNGIDIDDRVIDAEIGHHQQADNPLMQAVHEVVLRQVLLDEARRLGITEGSDDDRIEALFAREVTVPEADEESCLRYYLAHAERFRSGDLVEARHILFQVTPSAPLELLRQTADAILAALQAQPERFAELAAQYSNCPSGAIGGSLGQLARGQCVPEFDELLFRLQPGELAGRLLETRFGLHIVQAQRRVDGEVIPFATVRTQIADQLRRQAWQRALHQYLHLLVGRADIAGVALEGTSSPLVQ</sequence>
<dbReference type="AlphaFoldDB" id="A0A6I2L9Y3"/>
<organism evidence="8 9">
    <name type="scientific">Duganella guangzhouensis</name>
    <dbReference type="NCBI Taxonomy" id="2666084"/>
    <lineage>
        <taxon>Bacteria</taxon>
        <taxon>Pseudomonadati</taxon>
        <taxon>Pseudomonadota</taxon>
        <taxon>Betaproteobacteria</taxon>
        <taxon>Burkholderiales</taxon>
        <taxon>Oxalobacteraceae</taxon>
        <taxon>Telluria group</taxon>
        <taxon>Duganella</taxon>
    </lineage>
</organism>